<evidence type="ECO:0000256" key="4">
    <source>
        <dbReference type="PROSITE-ProRule" id="PRU00335"/>
    </source>
</evidence>
<keyword evidence="2 4" id="KW-0238">DNA-binding</keyword>
<dbReference type="PRINTS" id="PR00455">
    <property type="entry name" value="HTHTETR"/>
</dbReference>
<dbReference type="GO" id="GO:0000976">
    <property type="term" value="F:transcription cis-regulatory region binding"/>
    <property type="evidence" value="ECO:0007669"/>
    <property type="project" value="TreeGrafter"/>
</dbReference>
<dbReference type="SUPFAM" id="SSF48498">
    <property type="entry name" value="Tetracyclin repressor-like, C-terminal domain"/>
    <property type="match status" value="1"/>
</dbReference>
<dbReference type="InterPro" id="IPR050109">
    <property type="entry name" value="HTH-type_TetR-like_transc_reg"/>
</dbReference>
<dbReference type="Pfam" id="PF17918">
    <property type="entry name" value="TetR_C_15"/>
    <property type="match status" value="1"/>
</dbReference>
<dbReference type="PROSITE" id="PS50977">
    <property type="entry name" value="HTH_TETR_2"/>
    <property type="match status" value="1"/>
</dbReference>
<dbReference type="GO" id="GO:0003700">
    <property type="term" value="F:DNA-binding transcription factor activity"/>
    <property type="evidence" value="ECO:0007669"/>
    <property type="project" value="TreeGrafter"/>
</dbReference>
<reference evidence="6 7" key="1">
    <citation type="submission" date="2016-06" db="EMBL/GenBank/DDBJ databases">
        <authorList>
            <person name="Kjaerup R.B."/>
            <person name="Dalgaard T.S."/>
            <person name="Juul-Madsen H.R."/>
        </authorList>
    </citation>
    <scope>NUCLEOTIDE SEQUENCE [LARGE SCALE GENOMIC DNA]</scope>
    <source>
        <strain evidence="6 7">1081914.2</strain>
    </source>
</reference>
<evidence type="ECO:0000256" key="1">
    <source>
        <dbReference type="ARBA" id="ARBA00023015"/>
    </source>
</evidence>
<dbReference type="EMBL" id="LZKQ01000283">
    <property type="protein sequence ID" value="OBI76156.1"/>
    <property type="molecule type" value="Genomic_DNA"/>
</dbReference>
<dbReference type="PANTHER" id="PTHR30055">
    <property type="entry name" value="HTH-TYPE TRANSCRIPTIONAL REGULATOR RUTR"/>
    <property type="match status" value="1"/>
</dbReference>
<dbReference type="InterPro" id="IPR009057">
    <property type="entry name" value="Homeodomain-like_sf"/>
</dbReference>
<dbReference type="InterPro" id="IPR023772">
    <property type="entry name" value="DNA-bd_HTH_TetR-type_CS"/>
</dbReference>
<dbReference type="PANTHER" id="PTHR30055:SF234">
    <property type="entry name" value="HTH-TYPE TRANSCRIPTIONAL REGULATOR BETI"/>
    <property type="match status" value="1"/>
</dbReference>
<proteinExistence type="predicted"/>
<dbReference type="PROSITE" id="PS01081">
    <property type="entry name" value="HTH_TETR_1"/>
    <property type="match status" value="1"/>
</dbReference>
<dbReference type="Gene3D" id="1.10.357.10">
    <property type="entry name" value="Tetracycline Repressor, domain 2"/>
    <property type="match status" value="1"/>
</dbReference>
<dbReference type="eggNOG" id="COG1309">
    <property type="taxonomic scope" value="Bacteria"/>
</dbReference>
<evidence type="ECO:0000313" key="7">
    <source>
        <dbReference type="Proteomes" id="UP000093795"/>
    </source>
</evidence>
<feature type="DNA-binding region" description="H-T-H motif" evidence="4">
    <location>
        <begin position="59"/>
        <end position="78"/>
    </location>
</feature>
<name>A0A1A3BRV6_MYCAS</name>
<dbReference type="AlphaFoldDB" id="A0A1A3BRV6"/>
<evidence type="ECO:0000256" key="2">
    <source>
        <dbReference type="ARBA" id="ARBA00023125"/>
    </source>
</evidence>
<dbReference type="SUPFAM" id="SSF46689">
    <property type="entry name" value="Homeodomain-like"/>
    <property type="match status" value="1"/>
</dbReference>
<dbReference type="InterPro" id="IPR001647">
    <property type="entry name" value="HTH_TetR"/>
</dbReference>
<dbReference type="Pfam" id="PF00440">
    <property type="entry name" value="TetR_N"/>
    <property type="match status" value="1"/>
</dbReference>
<dbReference type="InterPro" id="IPR041669">
    <property type="entry name" value="TetR_C_15"/>
</dbReference>
<keyword evidence="1" id="KW-0805">Transcription regulation</keyword>
<accession>A0A1A3BRV6</accession>
<dbReference type="InterPro" id="IPR036271">
    <property type="entry name" value="Tet_transcr_reg_TetR-rel_C_sf"/>
</dbReference>
<protein>
    <submittedName>
        <fullName evidence="6">TetR family transcriptional regulator</fullName>
    </submittedName>
</protein>
<feature type="domain" description="HTH tetR-type" evidence="5">
    <location>
        <begin position="36"/>
        <end position="96"/>
    </location>
</feature>
<evidence type="ECO:0000313" key="6">
    <source>
        <dbReference type="EMBL" id="OBI76156.1"/>
    </source>
</evidence>
<dbReference type="Proteomes" id="UP000093795">
    <property type="component" value="Unassembled WGS sequence"/>
</dbReference>
<gene>
    <name evidence="6" type="ORF">A9X01_00165</name>
</gene>
<organism evidence="6 7">
    <name type="scientific">Mycobacterium asiaticum</name>
    <dbReference type="NCBI Taxonomy" id="1790"/>
    <lineage>
        <taxon>Bacteria</taxon>
        <taxon>Bacillati</taxon>
        <taxon>Actinomycetota</taxon>
        <taxon>Actinomycetes</taxon>
        <taxon>Mycobacteriales</taxon>
        <taxon>Mycobacteriaceae</taxon>
        <taxon>Mycobacterium</taxon>
    </lineage>
</organism>
<evidence type="ECO:0000259" key="5">
    <source>
        <dbReference type="PROSITE" id="PS50977"/>
    </source>
</evidence>
<comment type="caution">
    <text evidence="6">The sequence shown here is derived from an EMBL/GenBank/DDBJ whole genome shotgun (WGS) entry which is preliminary data.</text>
</comment>
<keyword evidence="3" id="KW-0804">Transcription</keyword>
<sequence>MLGSASDDYSLLHGSFAIAPTDRFRQRKQPKQERAAETRQRVLDAAAQVFAEHGYAAGTTNRIAERAGVSIGSVYQYFPNKDAVLRALMDAHVDAGARLLTERLSDGLPNRLDDMLRLFVRAAIDNHRDNPRLHRVLFEEAPRAPEFLDRLHELERFSVDTAARLLEQHPEVRADSRLNAQVVVATIDSLVHRLVTRADFGSGPVDFGEVEDEIVALLTGYLSGHPGRPARGECH</sequence>
<dbReference type="STRING" id="1790.A5645_23285"/>
<evidence type="ECO:0000256" key="3">
    <source>
        <dbReference type="ARBA" id="ARBA00023163"/>
    </source>
</evidence>